<dbReference type="GO" id="GO:0008675">
    <property type="term" value="F:2-dehydro-3-deoxy-phosphogluconate aldolase activity"/>
    <property type="evidence" value="ECO:0007669"/>
    <property type="project" value="UniProtKB-EC"/>
</dbReference>
<comment type="caution">
    <text evidence="9">The sequence shown here is derived from an EMBL/GenBank/DDBJ whole genome shotgun (WGS) entry which is preliminary data.</text>
</comment>
<evidence type="ECO:0000256" key="8">
    <source>
        <dbReference type="ARBA" id="ARBA00023277"/>
    </source>
</evidence>
<dbReference type="CDD" id="cd00452">
    <property type="entry name" value="KDPG_aldolase"/>
    <property type="match status" value="1"/>
</dbReference>
<dbReference type="NCBIfam" id="TIGR01182">
    <property type="entry name" value="eda"/>
    <property type="match status" value="1"/>
</dbReference>
<comment type="similarity">
    <text evidence="3">Belongs to the KHG/KDPG aldolase family.</text>
</comment>
<dbReference type="SUPFAM" id="SSF51569">
    <property type="entry name" value="Aldolase"/>
    <property type="match status" value="1"/>
</dbReference>
<evidence type="ECO:0000256" key="6">
    <source>
        <dbReference type="ARBA" id="ARBA00023239"/>
    </source>
</evidence>
<sequence>MTTNSATTTPAHATAADLLALSPVIPVVVVDDASHAVPLAQALLRGGVRVIELTLRTPAALAAIERVAAEVPGIVIGAGTVTTPEHAEQAAKAGAAFLVTPGSTDRVLDAAEDTGLPFLPGVATVSEAMRLVERGLTSLKFFPAEAAGGVDYLKSIGGPLPGLRFCPTGGITPESAPRYLALPNVGCVGGSWLAPKDALASGDFARIEDLARAAAAL</sequence>
<dbReference type="Proteomes" id="UP000552097">
    <property type="component" value="Unassembled WGS sequence"/>
</dbReference>
<keyword evidence="7" id="KW-0704">Schiff base</keyword>
<accession>A0A7W9HUW5</accession>
<comment type="subunit">
    <text evidence="4">Homotrimer.</text>
</comment>
<protein>
    <recommendedName>
        <fullName evidence="5">2-dehydro-3-deoxy-phosphogluconate aldolase</fullName>
        <ecNumber evidence="5">4.1.2.14</ecNumber>
    </recommendedName>
</protein>
<dbReference type="InterPro" id="IPR000887">
    <property type="entry name" value="Aldlse_KDPG_KHG"/>
</dbReference>
<dbReference type="EMBL" id="JACHMO010000001">
    <property type="protein sequence ID" value="MBB5808536.1"/>
    <property type="molecule type" value="Genomic_DNA"/>
</dbReference>
<dbReference type="Pfam" id="PF01081">
    <property type="entry name" value="Aldolase"/>
    <property type="match status" value="1"/>
</dbReference>
<comment type="pathway">
    <text evidence="2">Carbohydrate acid metabolism; 2-dehydro-3-deoxy-D-gluconate degradation; D-glyceraldehyde 3-phosphate and pyruvate from 2-dehydro-3-deoxy-D-gluconate: step 2/2.</text>
</comment>
<dbReference type="InterPro" id="IPR031337">
    <property type="entry name" value="KDPG/KHG_AS_1"/>
</dbReference>
<dbReference type="PROSITE" id="PS00159">
    <property type="entry name" value="ALDOLASE_KDPG_KHG_1"/>
    <property type="match status" value="1"/>
</dbReference>
<gene>
    <name evidence="9" type="ORF">F4560_008304</name>
</gene>
<keyword evidence="6 9" id="KW-0456">Lyase</keyword>
<organism evidence="9 10">
    <name type="scientific">Saccharothrix ecbatanensis</name>
    <dbReference type="NCBI Taxonomy" id="1105145"/>
    <lineage>
        <taxon>Bacteria</taxon>
        <taxon>Bacillati</taxon>
        <taxon>Actinomycetota</taxon>
        <taxon>Actinomycetes</taxon>
        <taxon>Pseudonocardiales</taxon>
        <taxon>Pseudonocardiaceae</taxon>
        <taxon>Saccharothrix</taxon>
    </lineage>
</organism>
<keyword evidence="8" id="KW-0119">Carbohydrate metabolism</keyword>
<keyword evidence="10" id="KW-1185">Reference proteome</keyword>
<dbReference type="NCBIfam" id="NF004325">
    <property type="entry name" value="PRK05718.1"/>
    <property type="match status" value="1"/>
</dbReference>
<evidence type="ECO:0000256" key="2">
    <source>
        <dbReference type="ARBA" id="ARBA00004736"/>
    </source>
</evidence>
<evidence type="ECO:0000256" key="7">
    <source>
        <dbReference type="ARBA" id="ARBA00023270"/>
    </source>
</evidence>
<evidence type="ECO:0000256" key="3">
    <source>
        <dbReference type="ARBA" id="ARBA00006906"/>
    </source>
</evidence>
<dbReference type="InterPro" id="IPR031338">
    <property type="entry name" value="KDPG/KHG_AS_2"/>
</dbReference>
<proteinExistence type="inferred from homology"/>
<name>A0A7W9HUW5_9PSEU</name>
<dbReference type="InterPro" id="IPR013785">
    <property type="entry name" value="Aldolase_TIM"/>
</dbReference>
<dbReference type="PANTHER" id="PTHR30246:SF1">
    <property type="entry name" value="2-DEHYDRO-3-DEOXY-6-PHOSPHOGALACTONATE ALDOLASE-RELATED"/>
    <property type="match status" value="1"/>
</dbReference>
<evidence type="ECO:0000313" key="9">
    <source>
        <dbReference type="EMBL" id="MBB5808536.1"/>
    </source>
</evidence>
<dbReference type="PROSITE" id="PS00160">
    <property type="entry name" value="ALDOLASE_KDPG_KHG_2"/>
    <property type="match status" value="1"/>
</dbReference>
<evidence type="ECO:0000313" key="10">
    <source>
        <dbReference type="Proteomes" id="UP000552097"/>
    </source>
</evidence>
<dbReference type="RefSeq" id="WP_312869791.1">
    <property type="nucleotide sequence ID" value="NZ_JACHMO010000001.1"/>
</dbReference>
<reference evidence="9 10" key="1">
    <citation type="submission" date="2020-08" db="EMBL/GenBank/DDBJ databases">
        <title>Sequencing the genomes of 1000 actinobacteria strains.</title>
        <authorList>
            <person name="Klenk H.-P."/>
        </authorList>
    </citation>
    <scope>NUCLEOTIDE SEQUENCE [LARGE SCALE GENOMIC DNA]</scope>
    <source>
        <strain evidence="9 10">DSM 45486</strain>
    </source>
</reference>
<dbReference type="AlphaFoldDB" id="A0A7W9HUW5"/>
<dbReference type="PANTHER" id="PTHR30246">
    <property type="entry name" value="2-KETO-3-DEOXY-6-PHOSPHOGLUCONATE ALDOLASE"/>
    <property type="match status" value="1"/>
</dbReference>
<dbReference type="Gene3D" id="3.20.20.70">
    <property type="entry name" value="Aldolase class I"/>
    <property type="match status" value="1"/>
</dbReference>
<comment type="catalytic activity">
    <reaction evidence="1">
        <text>2-dehydro-3-deoxy-6-phospho-D-gluconate = D-glyceraldehyde 3-phosphate + pyruvate</text>
        <dbReference type="Rhea" id="RHEA:17089"/>
        <dbReference type="ChEBI" id="CHEBI:15361"/>
        <dbReference type="ChEBI" id="CHEBI:57569"/>
        <dbReference type="ChEBI" id="CHEBI:59776"/>
        <dbReference type="EC" id="4.1.2.14"/>
    </reaction>
</comment>
<evidence type="ECO:0000256" key="5">
    <source>
        <dbReference type="ARBA" id="ARBA00013063"/>
    </source>
</evidence>
<evidence type="ECO:0000256" key="1">
    <source>
        <dbReference type="ARBA" id="ARBA00000654"/>
    </source>
</evidence>
<dbReference type="EC" id="4.1.2.14" evidence="5"/>
<evidence type="ECO:0000256" key="4">
    <source>
        <dbReference type="ARBA" id="ARBA00011233"/>
    </source>
</evidence>